<dbReference type="GO" id="GO:0047661">
    <property type="term" value="F:amino-acid racemase activity"/>
    <property type="evidence" value="ECO:0007669"/>
    <property type="project" value="InterPro"/>
</dbReference>
<dbReference type="EMBL" id="VSSQ01017951">
    <property type="protein sequence ID" value="MPM60727.1"/>
    <property type="molecule type" value="Genomic_DNA"/>
</dbReference>
<reference evidence="2" key="1">
    <citation type="submission" date="2019-08" db="EMBL/GenBank/DDBJ databases">
        <authorList>
            <person name="Kucharzyk K."/>
            <person name="Murdoch R.W."/>
            <person name="Higgins S."/>
            <person name="Loffler F."/>
        </authorList>
    </citation>
    <scope>NUCLEOTIDE SEQUENCE</scope>
</reference>
<evidence type="ECO:0000313" key="2">
    <source>
        <dbReference type="EMBL" id="MPM60727.1"/>
    </source>
</evidence>
<sequence length="222" mass="23978">MAEHKIAAIYTGAALVKPLSDLLKQTLPDCKVMNILDDSMIAEIIETGYLTKAVKRRLYGYYEIACASGVELILNTCSSIGDAVYGAREFFPIPIVRIDEPMARRAIELTDSIAVLATLPTTLDPTIRLLQRCASEMGKSIRTISALADGAFSAITAGDAEAHDRLIAETAKQVGDRAEVILLAQGSMARMEEPLAKLTGKTVLSSPRLGALMVKDLLREAR</sequence>
<proteinExistence type="inferred from homology"/>
<organism evidence="2">
    <name type="scientific">bioreactor metagenome</name>
    <dbReference type="NCBI Taxonomy" id="1076179"/>
    <lineage>
        <taxon>unclassified sequences</taxon>
        <taxon>metagenomes</taxon>
        <taxon>ecological metagenomes</taxon>
    </lineage>
</organism>
<protein>
    <recommendedName>
        <fullName evidence="3">Asp/Glu/hydantoin racemase</fullName>
    </recommendedName>
</protein>
<evidence type="ECO:0008006" key="3">
    <source>
        <dbReference type="Google" id="ProtNLM"/>
    </source>
</evidence>
<dbReference type="InterPro" id="IPR015942">
    <property type="entry name" value="Asp/Glu/hydantoin_racemase"/>
</dbReference>
<dbReference type="AlphaFoldDB" id="A0A645B5Q2"/>
<dbReference type="InterPro" id="IPR053714">
    <property type="entry name" value="Iso_Racemase_Enz_sf"/>
</dbReference>
<comment type="caution">
    <text evidence="2">The sequence shown here is derived from an EMBL/GenBank/DDBJ whole genome shotgun (WGS) entry which is preliminary data.</text>
</comment>
<comment type="similarity">
    <text evidence="1">Belongs to the HyuE racemase family.</text>
</comment>
<evidence type="ECO:0000256" key="1">
    <source>
        <dbReference type="ARBA" id="ARBA00038414"/>
    </source>
</evidence>
<gene>
    <name evidence="2" type="ORF">SDC9_107579</name>
</gene>
<dbReference type="Pfam" id="PF01177">
    <property type="entry name" value="Asp_Glu_race"/>
    <property type="match status" value="1"/>
</dbReference>
<name>A0A645B5Q2_9ZZZZ</name>
<accession>A0A645B5Q2</accession>
<dbReference type="Gene3D" id="3.40.50.12500">
    <property type="match status" value="1"/>
</dbReference>